<protein>
    <recommendedName>
        <fullName evidence="1">Heterokaryon incompatibility domain-containing protein</fullName>
    </recommendedName>
</protein>
<dbReference type="PANTHER" id="PTHR33112">
    <property type="entry name" value="DOMAIN PROTEIN, PUTATIVE-RELATED"/>
    <property type="match status" value="1"/>
</dbReference>
<dbReference type="InterPro" id="IPR010730">
    <property type="entry name" value="HET"/>
</dbReference>
<dbReference type="AlphaFoldDB" id="A0A6A6EES5"/>
<dbReference type="Pfam" id="PF06985">
    <property type="entry name" value="HET"/>
    <property type="match status" value="1"/>
</dbReference>
<feature type="non-terminal residue" evidence="2">
    <location>
        <position position="162"/>
    </location>
</feature>
<evidence type="ECO:0000313" key="3">
    <source>
        <dbReference type="Proteomes" id="UP000800200"/>
    </source>
</evidence>
<accession>A0A6A6EES5</accession>
<name>A0A6A6EES5_9PEZI</name>
<keyword evidence="3" id="KW-1185">Reference proteome</keyword>
<gene>
    <name evidence="2" type="ORF">K469DRAFT_519736</name>
</gene>
<evidence type="ECO:0000313" key="2">
    <source>
        <dbReference type="EMBL" id="KAF2188650.1"/>
    </source>
</evidence>
<organism evidence="2 3">
    <name type="scientific">Zopfia rhizophila CBS 207.26</name>
    <dbReference type="NCBI Taxonomy" id="1314779"/>
    <lineage>
        <taxon>Eukaryota</taxon>
        <taxon>Fungi</taxon>
        <taxon>Dikarya</taxon>
        <taxon>Ascomycota</taxon>
        <taxon>Pezizomycotina</taxon>
        <taxon>Dothideomycetes</taxon>
        <taxon>Dothideomycetes incertae sedis</taxon>
        <taxon>Zopfiaceae</taxon>
        <taxon>Zopfia</taxon>
    </lineage>
</organism>
<dbReference type="OrthoDB" id="2958217at2759"/>
<evidence type="ECO:0000259" key="1">
    <source>
        <dbReference type="Pfam" id="PF06985"/>
    </source>
</evidence>
<feature type="domain" description="Heterokaryon incompatibility" evidence="1">
    <location>
        <begin position="67"/>
        <end position="157"/>
    </location>
</feature>
<reference evidence="2" key="1">
    <citation type="journal article" date="2020" name="Stud. Mycol.">
        <title>101 Dothideomycetes genomes: a test case for predicting lifestyles and emergence of pathogens.</title>
        <authorList>
            <person name="Haridas S."/>
            <person name="Albert R."/>
            <person name="Binder M."/>
            <person name="Bloem J."/>
            <person name="Labutti K."/>
            <person name="Salamov A."/>
            <person name="Andreopoulos B."/>
            <person name="Baker S."/>
            <person name="Barry K."/>
            <person name="Bills G."/>
            <person name="Bluhm B."/>
            <person name="Cannon C."/>
            <person name="Castanera R."/>
            <person name="Culley D."/>
            <person name="Daum C."/>
            <person name="Ezra D."/>
            <person name="Gonzalez J."/>
            <person name="Henrissat B."/>
            <person name="Kuo A."/>
            <person name="Liang C."/>
            <person name="Lipzen A."/>
            <person name="Lutzoni F."/>
            <person name="Magnuson J."/>
            <person name="Mondo S."/>
            <person name="Nolan M."/>
            <person name="Ohm R."/>
            <person name="Pangilinan J."/>
            <person name="Park H.-J."/>
            <person name="Ramirez L."/>
            <person name="Alfaro M."/>
            <person name="Sun H."/>
            <person name="Tritt A."/>
            <person name="Yoshinaga Y."/>
            <person name="Zwiers L.-H."/>
            <person name="Turgeon B."/>
            <person name="Goodwin S."/>
            <person name="Spatafora J."/>
            <person name="Crous P."/>
            <person name="Grigoriev I."/>
        </authorList>
    </citation>
    <scope>NUCLEOTIDE SEQUENCE</scope>
    <source>
        <strain evidence="2">CBS 207.26</strain>
    </source>
</reference>
<feature type="non-terminal residue" evidence="2">
    <location>
        <position position="1"/>
    </location>
</feature>
<proteinExistence type="predicted"/>
<sequence length="162" mass="18367">RLFEINSAGTIRKIRQWMVKCENEHPECRRGLSGIPIDVETDLPTRVIYVGPEHVRLVETKGTRGIYAALSYCWGGSSRLVTTNQNLEDLKRKIDLCWLPKTCREAIHIARELTIPYIWIDSLCIVQDNPMDWKQEAAKLGEIYERACLTIAANPASNNGVG</sequence>
<dbReference type="EMBL" id="ML994623">
    <property type="protein sequence ID" value="KAF2188650.1"/>
    <property type="molecule type" value="Genomic_DNA"/>
</dbReference>
<dbReference type="Proteomes" id="UP000800200">
    <property type="component" value="Unassembled WGS sequence"/>
</dbReference>
<dbReference type="PANTHER" id="PTHR33112:SF10">
    <property type="entry name" value="TOL"/>
    <property type="match status" value="1"/>
</dbReference>